<accession>A0A0D3L0T2</accession>
<proteinExistence type="predicted"/>
<evidence type="ECO:0000256" key="2">
    <source>
        <dbReference type="SAM" id="SignalP"/>
    </source>
</evidence>
<dbReference type="AlphaFoldDB" id="A0A0D3L0T2"/>
<evidence type="ECO:0000256" key="1">
    <source>
        <dbReference type="SAM" id="MobiDB-lite"/>
    </source>
</evidence>
<feature type="region of interest" description="Disordered" evidence="1">
    <location>
        <begin position="297"/>
        <end position="323"/>
    </location>
</feature>
<dbReference type="EnsemblProtists" id="EOD41617">
    <property type="protein sequence ID" value="EOD41617"/>
    <property type="gene ID" value="EMIHUDRAFT_94860"/>
</dbReference>
<evidence type="ECO:0008006" key="5">
    <source>
        <dbReference type="Google" id="ProtNLM"/>
    </source>
</evidence>
<dbReference type="KEGG" id="ehx:EMIHUDRAFT_94860"/>
<dbReference type="RefSeq" id="XP_005794046.1">
    <property type="nucleotide sequence ID" value="XM_005793989.1"/>
</dbReference>
<feature type="chain" id="PRO_5044285601" description="O-GlcNAc transferase C-terminal domain-containing protein" evidence="2">
    <location>
        <begin position="29"/>
        <end position="1066"/>
    </location>
</feature>
<reference evidence="4" key="1">
    <citation type="journal article" date="2013" name="Nature">
        <title>Pan genome of the phytoplankton Emiliania underpins its global distribution.</title>
        <authorList>
            <person name="Read B.A."/>
            <person name="Kegel J."/>
            <person name="Klute M.J."/>
            <person name="Kuo A."/>
            <person name="Lefebvre S.C."/>
            <person name="Maumus F."/>
            <person name="Mayer C."/>
            <person name="Miller J."/>
            <person name="Monier A."/>
            <person name="Salamov A."/>
            <person name="Young J."/>
            <person name="Aguilar M."/>
            <person name="Claverie J.M."/>
            <person name="Frickenhaus S."/>
            <person name="Gonzalez K."/>
            <person name="Herman E.K."/>
            <person name="Lin Y.C."/>
            <person name="Napier J."/>
            <person name="Ogata H."/>
            <person name="Sarno A.F."/>
            <person name="Shmutz J."/>
            <person name="Schroeder D."/>
            <person name="de Vargas C."/>
            <person name="Verret F."/>
            <person name="von Dassow P."/>
            <person name="Valentin K."/>
            <person name="Van de Peer Y."/>
            <person name="Wheeler G."/>
            <person name="Dacks J.B."/>
            <person name="Delwiche C.F."/>
            <person name="Dyhrman S.T."/>
            <person name="Glockner G."/>
            <person name="John U."/>
            <person name="Richards T."/>
            <person name="Worden A.Z."/>
            <person name="Zhang X."/>
            <person name="Grigoriev I.V."/>
            <person name="Allen A.E."/>
            <person name="Bidle K."/>
            <person name="Borodovsky M."/>
            <person name="Bowler C."/>
            <person name="Brownlee C."/>
            <person name="Cock J.M."/>
            <person name="Elias M."/>
            <person name="Gladyshev V.N."/>
            <person name="Groth M."/>
            <person name="Guda C."/>
            <person name="Hadaegh A."/>
            <person name="Iglesias-Rodriguez M.D."/>
            <person name="Jenkins J."/>
            <person name="Jones B.M."/>
            <person name="Lawson T."/>
            <person name="Leese F."/>
            <person name="Lindquist E."/>
            <person name="Lobanov A."/>
            <person name="Lomsadze A."/>
            <person name="Malik S.B."/>
            <person name="Marsh M.E."/>
            <person name="Mackinder L."/>
            <person name="Mock T."/>
            <person name="Mueller-Roeber B."/>
            <person name="Pagarete A."/>
            <person name="Parker M."/>
            <person name="Probert I."/>
            <person name="Quesneville H."/>
            <person name="Raines C."/>
            <person name="Rensing S.A."/>
            <person name="Riano-Pachon D.M."/>
            <person name="Richier S."/>
            <person name="Rokitta S."/>
            <person name="Shiraiwa Y."/>
            <person name="Soanes D.M."/>
            <person name="van der Giezen M."/>
            <person name="Wahlund T.M."/>
            <person name="Williams B."/>
            <person name="Wilson W."/>
            <person name="Wolfe G."/>
            <person name="Wurch L.L."/>
        </authorList>
    </citation>
    <scope>NUCLEOTIDE SEQUENCE</scope>
</reference>
<evidence type="ECO:0000313" key="4">
    <source>
        <dbReference type="Proteomes" id="UP000013827"/>
    </source>
</evidence>
<organism evidence="3 4">
    <name type="scientific">Emiliania huxleyi (strain CCMP1516)</name>
    <dbReference type="NCBI Taxonomy" id="280463"/>
    <lineage>
        <taxon>Eukaryota</taxon>
        <taxon>Haptista</taxon>
        <taxon>Haptophyta</taxon>
        <taxon>Prymnesiophyceae</taxon>
        <taxon>Isochrysidales</taxon>
        <taxon>Noelaerhabdaceae</taxon>
        <taxon>Emiliania</taxon>
    </lineage>
</organism>
<dbReference type="Proteomes" id="UP000013827">
    <property type="component" value="Unassembled WGS sequence"/>
</dbReference>
<dbReference type="PaxDb" id="2903-EOD41617"/>
<dbReference type="GeneID" id="17286887"/>
<keyword evidence="4" id="KW-1185">Reference proteome</keyword>
<protein>
    <recommendedName>
        <fullName evidence="5">O-GlcNAc transferase C-terminal domain-containing protein</fullName>
    </recommendedName>
</protein>
<reference evidence="3" key="2">
    <citation type="submission" date="2024-10" db="UniProtKB">
        <authorList>
            <consortium name="EnsemblProtists"/>
        </authorList>
    </citation>
    <scope>IDENTIFICATION</scope>
</reference>
<sequence>MPDIARLLAFLSASLLLLIAGSLPITHAQQPTYNRRAIDSASAQPPSPRRTASLFRAAALLDSGEQTVTANIWNNLGVALMRAAYKKKADPTHAIWSLAAFELSRRLDPLDRQPVADENLADLASKVPAVAALLANRPRGYWQPSPLLPTSSVGELALSHAKAGREDEALLFLWQSLQDADQHAPAAWLNLCIVMSKARKWLQRDPRSFHNATAVAHAACEHAHELYKKDGTPLMRDGRPPAVAENKDVFDSLREQHASDPERRDHLAHAKRVVQGHWVALKTDRWQLRKMLSEGIMPAPASSDRSSRSSRSSSGSSSGSGPTRRLAYVLGLHSEAVLLMRVFGRRSPRLKREALAYVRAASEASGLSRALTAAAEGGGSKDAFGRTYSFWPAADAEALLEIVKRDATDPRLPNPLLTATHGLIALAAAHDATAVRAPDAPALRSEARAAFTLTRALSPVDEVAAVGMRELEQLMATAAAAAASGSGSSTAGAEEEDEASLAGAAYDFDEAHVAGTDELHARLRRFLAMQRRAAAWVAGELAGDGEEPDAPPRVLLAALPNVGLGNQAIVAASFMAHALLTDRALFFLSPDLQCSDSEDGDDREGIRSHNALLCDAFDLVGEQRGRPLWRLVDVLERSKAPGRMANLHALVEPATVGGGGGSAASNYRALRLRPLPGQPQPAPGRYSTVEHLTCSADSPPPSSDAPAPGPRVLALKTPLWYVPLLELNGHGFREDIARLFSPSGAYVDGLSLELTGADAKGEEVMRDIFGPLLRFLLPPKRAILREARAFLRQHSLIAGAAGDAAASGARELMAVHVRVQDSTRDIAEAGRASYARLEASIKRCVASRVANLTGISSSGATSATSTAAAAAAAPAPKRVGVLVASDKASLRTRLVAGFRASAGVAAAGHYAPPAGSFLGDAASRNTANGWRTAAVELLALAHATHLLQAGNHAFSSFGMTAAHLLPHETKQTALSHPCDEEWGAAAGEAECIAQEHPQPWLNLRWPVLDSAAERKRVGCTLRDANGVAMPLVHRLQARGAMELNCPELHAMARRQKLFRNQQKEEL</sequence>
<dbReference type="HOGENOM" id="CLU_288453_0_0_1"/>
<feature type="signal peptide" evidence="2">
    <location>
        <begin position="1"/>
        <end position="28"/>
    </location>
</feature>
<feature type="compositionally biased region" description="Low complexity" evidence="1">
    <location>
        <begin position="309"/>
        <end position="321"/>
    </location>
</feature>
<evidence type="ECO:0000313" key="3">
    <source>
        <dbReference type="EnsemblProtists" id="EOD41617"/>
    </source>
</evidence>
<keyword evidence="2" id="KW-0732">Signal</keyword>
<name>A0A0D3L0T2_EMIH1</name>